<feature type="region of interest" description="Disordered" evidence="3">
    <location>
        <begin position="24"/>
        <end position="195"/>
    </location>
</feature>
<protein>
    <recommendedName>
        <fullName evidence="4">Transcription initiation factor TFIID subunit 1 histone acetyltransferase domain-containing protein</fullName>
    </recommendedName>
</protein>
<name>A0A9P4IZ31_9PEZI</name>
<dbReference type="GO" id="GO:0004402">
    <property type="term" value="F:histone acetyltransferase activity"/>
    <property type="evidence" value="ECO:0007669"/>
    <property type="project" value="InterPro"/>
</dbReference>
<evidence type="ECO:0000313" key="6">
    <source>
        <dbReference type="Proteomes" id="UP000799439"/>
    </source>
</evidence>
<proteinExistence type="predicted"/>
<feature type="compositionally biased region" description="Gly residues" evidence="3">
    <location>
        <begin position="1241"/>
        <end position="1252"/>
    </location>
</feature>
<keyword evidence="2" id="KW-0539">Nucleus</keyword>
<feature type="compositionally biased region" description="Low complexity" evidence="3">
    <location>
        <begin position="1065"/>
        <end position="1074"/>
    </location>
</feature>
<feature type="compositionally biased region" description="Gly residues" evidence="3">
    <location>
        <begin position="1175"/>
        <end position="1186"/>
    </location>
</feature>
<evidence type="ECO:0000256" key="3">
    <source>
        <dbReference type="SAM" id="MobiDB-lite"/>
    </source>
</evidence>
<dbReference type="PANTHER" id="PTHR13900">
    <property type="entry name" value="TRANSCRIPTION INITIATION FACTOR TFIID"/>
    <property type="match status" value="1"/>
</dbReference>
<sequence>MPHATDGDPFQEGQDDDSIIARLLNNETSGQPNDALDFMGRDLEVGEKADDAQDFEDISDDDLASDDDEGGAPRQREHSDTLGNSHAATQMETEADDDLFGDEDNGLVFGGFDQPEPSHTAAGDHTATSSFKPSIERVPRIALPGTLPTKGLTHDGLTVDSPASYGVSPLEQDFAQQPTDSATPEPAVGQETVEEELDDAVALQRALFARAGRRSSQEPPDAPETDMELFFSIWPSYDPEKTARFTELFPPPRGTFNWKAPPKPPKALNVAKINLDIAPDAERSFRTVTTAPNGKVAHKPEFEQPNLIRASRPQDAGQSSGDELDMDDRNDDELVGGFQWKDIELACCDWDVMSVDSLGNFVRRVSPQADSGIFMDLDLDADRPTKRQKLDNIGAIENAATTPLFPSLDDPELSTQKLSKRIALDAHDPDLLIDETLPRATSKKRSLATIRAEAKDTLAKDLTRRYNISNDNDYELLKENHQHKVRSTLGNVLIEHGMPAVKLQYPFYKVKLEPKQLRLFHRPQFGGVRVGRELRFSKPKTIKKKHLRGREPRDIFAKSEDLSMGDNSSGLLLEYSEESPMMLSNFGMGNKIVNFYRRKDDQDSARPKEDIGETQVLLPQDRSPFANFGHVDPGELVPAVQNFMYRAPIFKHEGRHTDFLVACSTTSEHGNRFFLRNLENLHVVGQQFPSTEIPGEHSRKVTDAAKRRLKAISYRVWRKWSQRRGEPLTNQVVQAHLPGSDIAQNRGKMREFMKYDKNNSIWVPKDNDTPPDSNELRAMIKPEDICLLDSMQAGVQHLNDLGLRRDEEVNDDDDDKEGTNIELLLAPWSTTKNFMNACQGKAMLQLHGEGDPTGRGEGFSFIKTSMKGGFRALGESIEERLDAKKLKENHGHSYNVAKQQKAYDESIRRIWRAQQESLSSRAEHSDMEVDIDDEPEDGLDRATTPRTGYATPSFSRREDESVSQFSRNSLNRKNQTLIIDRWVRGQNGNLERHPEVITDARVISAYKKAKFREKSALIDPMNIQKTGDKEYDALQIKAAQAELDRVMRSKERREARERQKGIFRSSSAAGSPAGDDGDDAGPGTPHGAGPGTGKRGGRKKVNPEGTGRRCANCGQVGHIKTNKKSVHFSLSVSAGDDGESEREVCDECREDEQRRAEGGFGFVGKVKRVRSRAKTGGGGGGGGGSGKAKVDGGTESVDELCPMLNGTMRPEDIHTGFGGGGGPPGATPGPGGGSQAAEEGSFGGADDGGLGLGSSVPGTPFGANFGMEI</sequence>
<dbReference type="GO" id="GO:0005669">
    <property type="term" value="C:transcription factor TFIID complex"/>
    <property type="evidence" value="ECO:0007669"/>
    <property type="project" value="InterPro"/>
</dbReference>
<reference evidence="5" key="1">
    <citation type="journal article" date="2020" name="Stud. Mycol.">
        <title>101 Dothideomycetes genomes: a test case for predicting lifestyles and emergence of pathogens.</title>
        <authorList>
            <person name="Haridas S."/>
            <person name="Albert R."/>
            <person name="Binder M."/>
            <person name="Bloem J."/>
            <person name="Labutti K."/>
            <person name="Salamov A."/>
            <person name="Andreopoulos B."/>
            <person name="Baker S."/>
            <person name="Barry K."/>
            <person name="Bills G."/>
            <person name="Bluhm B."/>
            <person name="Cannon C."/>
            <person name="Castanera R."/>
            <person name="Culley D."/>
            <person name="Daum C."/>
            <person name="Ezra D."/>
            <person name="Gonzalez J."/>
            <person name="Henrissat B."/>
            <person name="Kuo A."/>
            <person name="Liang C."/>
            <person name="Lipzen A."/>
            <person name="Lutzoni F."/>
            <person name="Magnuson J."/>
            <person name="Mondo S."/>
            <person name="Nolan M."/>
            <person name="Ohm R."/>
            <person name="Pangilinan J."/>
            <person name="Park H.-J."/>
            <person name="Ramirez L."/>
            <person name="Alfaro M."/>
            <person name="Sun H."/>
            <person name="Tritt A."/>
            <person name="Yoshinaga Y."/>
            <person name="Zwiers L.-H."/>
            <person name="Turgeon B."/>
            <person name="Goodwin S."/>
            <person name="Spatafora J."/>
            <person name="Crous P."/>
            <person name="Grigoriev I."/>
        </authorList>
    </citation>
    <scope>NUCLEOTIDE SEQUENCE</scope>
    <source>
        <strain evidence="5">CBS 260.36</strain>
    </source>
</reference>
<comment type="subcellular location">
    <subcellularLocation>
        <location evidence="1">Nucleus</location>
    </subcellularLocation>
</comment>
<feature type="compositionally biased region" description="Acidic residues" evidence="3">
    <location>
        <begin position="52"/>
        <end position="70"/>
    </location>
</feature>
<dbReference type="OrthoDB" id="5752at2759"/>
<dbReference type="Proteomes" id="UP000799439">
    <property type="component" value="Unassembled WGS sequence"/>
</dbReference>
<feature type="compositionally biased region" description="Polar residues" evidence="3">
    <location>
        <begin position="81"/>
        <end position="92"/>
    </location>
</feature>
<feature type="compositionally biased region" description="Acidic residues" evidence="3">
    <location>
        <begin position="93"/>
        <end position="105"/>
    </location>
</feature>
<dbReference type="EMBL" id="ML996088">
    <property type="protein sequence ID" value="KAF2151326.1"/>
    <property type="molecule type" value="Genomic_DNA"/>
</dbReference>
<feature type="compositionally biased region" description="Gly residues" evidence="3">
    <location>
        <begin position="1084"/>
        <end position="1094"/>
    </location>
</feature>
<keyword evidence="6" id="KW-1185">Reference proteome</keyword>
<feature type="region of interest" description="Disordered" evidence="3">
    <location>
        <begin position="917"/>
        <end position="968"/>
    </location>
</feature>
<dbReference type="PANTHER" id="PTHR13900:SF0">
    <property type="entry name" value="TRANSCRIPTION INITIATION FACTOR TFIID SUBUNIT 1"/>
    <property type="match status" value="1"/>
</dbReference>
<feature type="region of interest" description="Disordered" evidence="3">
    <location>
        <begin position="1211"/>
        <end position="1269"/>
    </location>
</feature>
<feature type="compositionally biased region" description="Basic and acidic residues" evidence="3">
    <location>
        <begin position="1047"/>
        <end position="1060"/>
    </location>
</feature>
<feature type="compositionally biased region" description="Acidic residues" evidence="3">
    <location>
        <begin position="928"/>
        <end position="937"/>
    </location>
</feature>
<feature type="region of interest" description="Disordered" evidence="3">
    <location>
        <begin position="296"/>
        <end position="328"/>
    </location>
</feature>
<feature type="compositionally biased region" description="Gly residues" evidence="3">
    <location>
        <begin position="1216"/>
        <end position="1234"/>
    </location>
</feature>
<evidence type="ECO:0000259" key="4">
    <source>
        <dbReference type="Pfam" id="PF12157"/>
    </source>
</evidence>
<evidence type="ECO:0000256" key="1">
    <source>
        <dbReference type="ARBA" id="ARBA00004123"/>
    </source>
</evidence>
<organism evidence="5 6">
    <name type="scientific">Myriangium duriaei CBS 260.36</name>
    <dbReference type="NCBI Taxonomy" id="1168546"/>
    <lineage>
        <taxon>Eukaryota</taxon>
        <taxon>Fungi</taxon>
        <taxon>Dikarya</taxon>
        <taxon>Ascomycota</taxon>
        <taxon>Pezizomycotina</taxon>
        <taxon>Dothideomycetes</taxon>
        <taxon>Dothideomycetidae</taxon>
        <taxon>Myriangiales</taxon>
        <taxon>Myriangiaceae</taxon>
        <taxon>Myriangium</taxon>
    </lineage>
</organism>
<feature type="compositionally biased region" description="Basic and acidic residues" evidence="3">
    <location>
        <begin position="39"/>
        <end position="51"/>
    </location>
</feature>
<dbReference type="Pfam" id="PF12157">
    <property type="entry name" value="DUF3591"/>
    <property type="match status" value="1"/>
</dbReference>
<feature type="region of interest" description="Disordered" evidence="3">
    <location>
        <begin position="1171"/>
        <end position="1198"/>
    </location>
</feature>
<feature type="region of interest" description="Disordered" evidence="3">
    <location>
        <begin position="1047"/>
        <end position="1111"/>
    </location>
</feature>
<feature type="compositionally biased region" description="Polar residues" evidence="3">
    <location>
        <begin position="944"/>
        <end position="954"/>
    </location>
</feature>
<evidence type="ECO:0000256" key="2">
    <source>
        <dbReference type="ARBA" id="ARBA00023242"/>
    </source>
</evidence>
<evidence type="ECO:0000313" key="5">
    <source>
        <dbReference type="EMBL" id="KAF2151326.1"/>
    </source>
</evidence>
<comment type="caution">
    <text evidence="5">The sequence shown here is derived from an EMBL/GenBank/DDBJ whole genome shotgun (WGS) entry which is preliminary data.</text>
</comment>
<dbReference type="GO" id="GO:0016251">
    <property type="term" value="F:RNA polymerase II general transcription initiation factor activity"/>
    <property type="evidence" value="ECO:0007669"/>
    <property type="project" value="InterPro"/>
</dbReference>
<dbReference type="InterPro" id="IPR022591">
    <property type="entry name" value="TAF1_HAT_dom"/>
</dbReference>
<gene>
    <name evidence="5" type="ORF">K461DRAFT_295388</name>
</gene>
<dbReference type="InterPro" id="IPR040240">
    <property type="entry name" value="TAF1"/>
</dbReference>
<feature type="domain" description="Transcription initiation factor TFIID subunit 1 histone acetyltransferase" evidence="4">
    <location>
        <begin position="466"/>
        <end position="918"/>
    </location>
</feature>
<dbReference type="AlphaFoldDB" id="A0A9P4IZ31"/>
<dbReference type="GO" id="GO:0017025">
    <property type="term" value="F:TBP-class protein binding"/>
    <property type="evidence" value="ECO:0007669"/>
    <property type="project" value="InterPro"/>
</dbReference>
<accession>A0A9P4IZ31</accession>
<dbReference type="GO" id="GO:0051123">
    <property type="term" value="P:RNA polymerase II preinitiation complex assembly"/>
    <property type="evidence" value="ECO:0007669"/>
    <property type="project" value="TreeGrafter"/>
</dbReference>